<feature type="domain" description="DUF4328" evidence="2">
    <location>
        <begin position="66"/>
        <end position="214"/>
    </location>
</feature>
<feature type="transmembrane region" description="Helical" evidence="1">
    <location>
        <begin position="20"/>
        <end position="42"/>
    </location>
</feature>
<keyword evidence="1" id="KW-1133">Transmembrane helix</keyword>
<dbReference type="KEGG" id="spun:BFF78_16685"/>
<organism evidence="3 4">
    <name type="scientific">Streptomyces fodineus</name>
    <dbReference type="NCBI Taxonomy" id="1904616"/>
    <lineage>
        <taxon>Bacteria</taxon>
        <taxon>Bacillati</taxon>
        <taxon>Actinomycetota</taxon>
        <taxon>Actinomycetes</taxon>
        <taxon>Kitasatosporales</taxon>
        <taxon>Streptomycetaceae</taxon>
        <taxon>Streptomyces</taxon>
    </lineage>
</organism>
<gene>
    <name evidence="3" type="ORF">BFF78_16685</name>
</gene>
<feature type="transmembrane region" description="Helical" evidence="1">
    <location>
        <begin position="72"/>
        <end position="95"/>
    </location>
</feature>
<dbReference type="Pfam" id="PF14219">
    <property type="entry name" value="DUF4328"/>
    <property type="match status" value="1"/>
</dbReference>
<feature type="transmembrane region" description="Helical" evidence="1">
    <location>
        <begin position="192"/>
        <end position="213"/>
    </location>
</feature>
<feature type="transmembrane region" description="Helical" evidence="1">
    <location>
        <begin position="115"/>
        <end position="132"/>
    </location>
</feature>
<dbReference type="EMBL" id="CP017248">
    <property type="protein sequence ID" value="AOR32482.1"/>
    <property type="molecule type" value="Genomic_DNA"/>
</dbReference>
<sequence length="232" mass="24886">MTSPMPAPPFVPGAVLRSPVGLGRATAVLLGLVIATDLFACFADLAERNVAGDLADGVTGAGVLHRADHADALYRVAGLTQAGALVATAVVYLCWLWRVRVNAEVFDQSAHSMRRGWTIGAWFCPVVNLWFPRRIVLEAWDASVPWGARIRHAPVNAWWTLWIISLLAGRFASMSWRHAGTPGLLRSAAGQMLFSDAVDVAAAILAIVVVVHLTRMQHRKALAGQVPSPVSG</sequence>
<dbReference type="InterPro" id="IPR025565">
    <property type="entry name" value="DUF4328"/>
</dbReference>
<feature type="transmembrane region" description="Helical" evidence="1">
    <location>
        <begin position="153"/>
        <end position="172"/>
    </location>
</feature>
<evidence type="ECO:0000259" key="2">
    <source>
        <dbReference type="Pfam" id="PF14219"/>
    </source>
</evidence>
<keyword evidence="1" id="KW-0472">Membrane</keyword>
<keyword evidence="1" id="KW-0812">Transmembrane</keyword>
<dbReference type="Proteomes" id="UP000094960">
    <property type="component" value="Chromosome"/>
</dbReference>
<reference evidence="4" key="1">
    <citation type="submission" date="2016-09" db="EMBL/GenBank/DDBJ databases">
        <title>Streptomyces puniciscabiei strain:TW1S1 Genome sequencing and assembly.</title>
        <authorList>
            <person name="Kim M.-K."/>
            <person name="Kim S.B."/>
        </authorList>
    </citation>
    <scope>NUCLEOTIDE SEQUENCE [LARGE SCALE GENOMIC DNA]</scope>
    <source>
        <strain evidence="4">TW1S1</strain>
    </source>
</reference>
<evidence type="ECO:0000256" key="1">
    <source>
        <dbReference type="SAM" id="Phobius"/>
    </source>
</evidence>
<proteinExistence type="predicted"/>
<protein>
    <recommendedName>
        <fullName evidence="2">DUF4328 domain-containing protein</fullName>
    </recommendedName>
</protein>
<evidence type="ECO:0000313" key="3">
    <source>
        <dbReference type="EMBL" id="AOR32482.1"/>
    </source>
</evidence>
<keyword evidence="4" id="KW-1185">Reference proteome</keyword>
<evidence type="ECO:0000313" key="4">
    <source>
        <dbReference type="Proteomes" id="UP000094960"/>
    </source>
</evidence>
<dbReference type="AlphaFoldDB" id="A0A1D7YA98"/>
<name>A0A1D7YA98_9ACTN</name>
<accession>A0A1D7YA98</accession>